<evidence type="ECO:0008006" key="4">
    <source>
        <dbReference type="Google" id="ProtNLM"/>
    </source>
</evidence>
<keyword evidence="1" id="KW-0732">Signal</keyword>
<reference evidence="2 3" key="1">
    <citation type="submission" date="2020-09" db="EMBL/GenBank/DDBJ databases">
        <title>A novel species.</title>
        <authorList>
            <person name="Gao J."/>
        </authorList>
    </citation>
    <scope>NUCLEOTIDE SEQUENCE [LARGE SCALE GENOMIC DNA]</scope>
    <source>
        <strain evidence="2 3">CRXT-Y-14</strain>
    </source>
</reference>
<name>A0A7H1B355_9ACTN</name>
<feature type="signal peptide" evidence="1">
    <location>
        <begin position="1"/>
        <end position="40"/>
    </location>
</feature>
<evidence type="ECO:0000313" key="2">
    <source>
        <dbReference type="EMBL" id="QNS03160.1"/>
    </source>
</evidence>
<evidence type="ECO:0000313" key="3">
    <source>
        <dbReference type="Proteomes" id="UP000516428"/>
    </source>
</evidence>
<dbReference type="AlphaFoldDB" id="A0A7H1B355"/>
<dbReference type="Proteomes" id="UP000516428">
    <property type="component" value="Chromosome"/>
</dbReference>
<keyword evidence="3" id="KW-1185">Reference proteome</keyword>
<sequence>MHIRSTTTSTSPRTRRTGRRLLTAAAAFAALALGAGTATAAPGWTETGTARVDSLSGSQGLASRADGSLVYRGLASVPLDLRIAGWTHVGDPDIAGGYTFDAYQGGDGAKKKMYAVTAPGGKRTTYEHALDPGELLNNSFATVSPDGQWLVSGEWGTMRRLQVFPAPVLNPSAPAPGTNLPQAGQITLDRSVDDIQGCDFTDATHLLCSSDGAAKEVLEVALDRALDGAPVTGRVTSAFAIPQRSICSGTFESEGVDYDAARGTLRVEMVPPSPCLVTTAVISYRRG</sequence>
<dbReference type="KEGG" id="sxn:IAG42_05675"/>
<gene>
    <name evidence="2" type="ORF">IAG42_05675</name>
</gene>
<evidence type="ECO:0000256" key="1">
    <source>
        <dbReference type="SAM" id="SignalP"/>
    </source>
</evidence>
<organism evidence="2 3">
    <name type="scientific">Streptomyces xanthii</name>
    <dbReference type="NCBI Taxonomy" id="2768069"/>
    <lineage>
        <taxon>Bacteria</taxon>
        <taxon>Bacillati</taxon>
        <taxon>Actinomycetota</taxon>
        <taxon>Actinomycetes</taxon>
        <taxon>Kitasatosporales</taxon>
        <taxon>Streptomycetaceae</taxon>
        <taxon>Streptomyces</taxon>
    </lineage>
</organism>
<proteinExistence type="predicted"/>
<dbReference type="EMBL" id="CP061281">
    <property type="protein sequence ID" value="QNS03160.1"/>
    <property type="molecule type" value="Genomic_DNA"/>
</dbReference>
<protein>
    <recommendedName>
        <fullName evidence="4">Secreted protein</fullName>
    </recommendedName>
</protein>
<dbReference type="RefSeq" id="WP_188335914.1">
    <property type="nucleotide sequence ID" value="NZ_CP061281.1"/>
</dbReference>
<accession>A0A7H1B355</accession>
<feature type="chain" id="PRO_5029023048" description="Secreted protein" evidence="1">
    <location>
        <begin position="41"/>
        <end position="287"/>
    </location>
</feature>